<dbReference type="GO" id="GO:0046740">
    <property type="term" value="P:transport of virus in host, cell to cell"/>
    <property type="evidence" value="ECO:0007669"/>
    <property type="project" value="UniProtKB-KW"/>
</dbReference>
<proteinExistence type="inferred from homology"/>
<comment type="subcellular location">
    <subcellularLocation>
        <location evidence="2">Host endoplasmic reticulum membrane</location>
    </subcellularLocation>
</comment>
<keyword evidence="8 13" id="KW-1133">Transmembrane helix</keyword>
<keyword evidence="6 13" id="KW-0812">Transmembrane</keyword>
<name>A0A2P1E977_9VIRU</name>
<reference evidence="14" key="1">
    <citation type="journal article" date="2018" name="Plant Dis.">
        <title>First Report of Potato virus S Naturally Infecting Arracacha (Arracacia xanthorrhiza) in Peru.</title>
        <authorList>
            <person name="De Souza J."/>
            <person name="Gamarra H."/>
            <person name="Muller G."/>
            <person name="Kreuze J."/>
        </authorList>
    </citation>
    <scope>NUCLEOTIDE SEQUENCE</scope>
    <source>
        <strain evidence="14">Arracacha - Pasco</strain>
    </source>
</reference>
<dbReference type="GO" id="GO:0044167">
    <property type="term" value="C:host cell endoplasmic reticulum membrane"/>
    <property type="evidence" value="ECO:0007669"/>
    <property type="project" value="UniProtKB-SubCell"/>
</dbReference>
<keyword evidence="7" id="KW-1043">Host membrane</keyword>
<organism evidence="14">
    <name type="scientific">Potato virus S</name>
    <dbReference type="NCBI Taxonomy" id="12169"/>
    <lineage>
        <taxon>Viruses</taxon>
        <taxon>Riboviria</taxon>
        <taxon>Orthornavirae</taxon>
        <taxon>Kitrinoviricota</taxon>
        <taxon>Alsuviricetes</taxon>
        <taxon>Tymovirales</taxon>
        <taxon>Betaflexiviridae</taxon>
        <taxon>Quinvirinae</taxon>
        <taxon>Carlavirus</taxon>
        <taxon>Carlavirus sigmasolani</taxon>
    </lineage>
</organism>
<evidence type="ECO:0000256" key="8">
    <source>
        <dbReference type="ARBA" id="ARBA00022989"/>
    </source>
</evidence>
<keyword evidence="5" id="KW-0813">Transport</keyword>
<feature type="transmembrane region" description="Helical" evidence="13">
    <location>
        <begin position="74"/>
        <end position="91"/>
    </location>
</feature>
<keyword evidence="9" id="KW-0916">Viral movement protein</keyword>
<evidence type="ECO:0000256" key="4">
    <source>
        <dbReference type="ARBA" id="ARBA00013304"/>
    </source>
</evidence>
<evidence type="ECO:0000256" key="3">
    <source>
        <dbReference type="ARBA" id="ARBA00010321"/>
    </source>
</evidence>
<evidence type="ECO:0000256" key="9">
    <source>
        <dbReference type="ARBA" id="ARBA00023031"/>
    </source>
</evidence>
<comment type="similarity">
    <text evidence="3">Belongs to the Tymovirales TGBp2 protein family.</text>
</comment>
<evidence type="ECO:0000256" key="2">
    <source>
        <dbReference type="ARBA" id="ARBA00004625"/>
    </source>
</evidence>
<evidence type="ECO:0000313" key="14">
    <source>
        <dbReference type="EMBL" id="AVL25845.1"/>
    </source>
</evidence>
<sequence>MPLTPPPDHTKLYIAIAIGLSTALIATSLTRSTLPIVGDSQHNLPHGGRYRDGTKAIDYYKPCKLNSIEVGSNWIAQPWLVVIALIGLIFWSQRYTACCNRCNQRHST</sequence>
<evidence type="ECO:0000256" key="12">
    <source>
        <dbReference type="ARBA" id="ARBA00032240"/>
    </source>
</evidence>
<evidence type="ECO:0000256" key="5">
    <source>
        <dbReference type="ARBA" id="ARBA00022448"/>
    </source>
</evidence>
<evidence type="ECO:0000256" key="7">
    <source>
        <dbReference type="ARBA" id="ARBA00022870"/>
    </source>
</evidence>
<accession>A0A2P1E977</accession>
<dbReference type="EMBL" id="KY451037">
    <property type="protein sequence ID" value="AVL25845.1"/>
    <property type="molecule type" value="Genomic_RNA"/>
</dbReference>
<protein>
    <recommendedName>
        <fullName evidence="4">Movement protein TGB2</fullName>
    </recommendedName>
    <alternativeName>
        <fullName evidence="12">Triple gene block 2 protein</fullName>
    </alternativeName>
</protein>
<feature type="transmembrane region" description="Helical" evidence="13">
    <location>
        <begin position="12"/>
        <end position="30"/>
    </location>
</feature>
<dbReference type="InterPro" id="IPR001896">
    <property type="entry name" value="Plant_vir_prot"/>
</dbReference>
<keyword evidence="10 13" id="KW-0472">Membrane</keyword>
<dbReference type="Pfam" id="PF01307">
    <property type="entry name" value="Plant_vir_prot"/>
    <property type="match status" value="1"/>
</dbReference>
<evidence type="ECO:0000256" key="11">
    <source>
        <dbReference type="ARBA" id="ARBA00023184"/>
    </source>
</evidence>
<evidence type="ECO:0000256" key="6">
    <source>
        <dbReference type="ARBA" id="ARBA00022692"/>
    </source>
</evidence>
<keyword evidence="11" id="KW-1038">Host endoplasmic reticulum</keyword>
<evidence type="ECO:0000256" key="1">
    <source>
        <dbReference type="ARBA" id="ARBA00002252"/>
    </source>
</evidence>
<evidence type="ECO:0000256" key="10">
    <source>
        <dbReference type="ARBA" id="ARBA00023136"/>
    </source>
</evidence>
<evidence type="ECO:0000256" key="13">
    <source>
        <dbReference type="SAM" id="Phobius"/>
    </source>
</evidence>
<comment type="function">
    <text evidence="1">Plays a role in viral cell-to-cell propagation, by facilitating genome transport to neighboring plant cells through plasmosdesmata,.</text>
</comment>